<organism evidence="1 2">
    <name type="scientific">Methylobacterium radiotolerans</name>
    <dbReference type="NCBI Taxonomy" id="31998"/>
    <lineage>
        <taxon>Bacteria</taxon>
        <taxon>Pseudomonadati</taxon>
        <taxon>Pseudomonadota</taxon>
        <taxon>Alphaproteobacteria</taxon>
        <taxon>Hyphomicrobiales</taxon>
        <taxon>Methylobacteriaceae</taxon>
        <taxon>Methylobacterium</taxon>
    </lineage>
</organism>
<sequence length="68" mass="7534">MSRPAATAPAAIREAVSRYLPGEPVEPAFARMLAAYARCERGCLDRIEGNPECRDLCRRAARAMRRQG</sequence>
<reference evidence="1 2" key="1">
    <citation type="submission" date="2024-06" db="EMBL/GenBank/DDBJ databases">
        <title>Genomics of switchgrass bacterial isolates.</title>
        <authorList>
            <person name="Shade A."/>
        </authorList>
    </citation>
    <scope>NUCLEOTIDE SEQUENCE [LARGE SCALE GENOMIC DNA]</scope>
    <source>
        <strain evidence="1 2">PvP084</strain>
    </source>
</reference>
<name>A0ABV2NI68_9HYPH</name>
<protein>
    <submittedName>
        <fullName evidence="1">Uncharacterized protein</fullName>
    </submittedName>
</protein>
<proteinExistence type="predicted"/>
<comment type="caution">
    <text evidence="1">The sequence shown here is derived from an EMBL/GenBank/DDBJ whole genome shotgun (WGS) entry which is preliminary data.</text>
</comment>
<dbReference type="RefSeq" id="WP_043074369.1">
    <property type="nucleotide sequence ID" value="NZ_JAZBNP010000001.1"/>
</dbReference>
<accession>A0ABV2NI68</accession>
<evidence type="ECO:0000313" key="2">
    <source>
        <dbReference type="Proteomes" id="UP001549119"/>
    </source>
</evidence>
<evidence type="ECO:0000313" key="1">
    <source>
        <dbReference type="EMBL" id="MET3866207.1"/>
    </source>
</evidence>
<dbReference type="EMBL" id="JBEPNW010000002">
    <property type="protein sequence ID" value="MET3866207.1"/>
    <property type="molecule type" value="Genomic_DNA"/>
</dbReference>
<keyword evidence="2" id="KW-1185">Reference proteome</keyword>
<dbReference type="Proteomes" id="UP001549119">
    <property type="component" value="Unassembled WGS sequence"/>
</dbReference>
<gene>
    <name evidence="1" type="ORF">ABIC20_003516</name>
</gene>